<dbReference type="Pfam" id="PF02254">
    <property type="entry name" value="TrkA_N"/>
    <property type="match status" value="1"/>
</dbReference>
<evidence type="ECO:0000313" key="9">
    <source>
        <dbReference type="EMBL" id="MBM7556206.1"/>
    </source>
</evidence>
<keyword evidence="6" id="KW-0406">Ion transport</keyword>
<dbReference type="PROSITE" id="PS51201">
    <property type="entry name" value="RCK_N"/>
    <property type="match status" value="1"/>
</dbReference>
<evidence type="ECO:0000259" key="7">
    <source>
        <dbReference type="PROSITE" id="PS51201"/>
    </source>
</evidence>
<dbReference type="PROSITE" id="PS51202">
    <property type="entry name" value="RCK_C"/>
    <property type="match status" value="1"/>
</dbReference>
<dbReference type="Gene3D" id="3.30.70.1450">
    <property type="entry name" value="Regulator of K+ conductance, C-terminal domain"/>
    <property type="match status" value="1"/>
</dbReference>
<dbReference type="InterPro" id="IPR036291">
    <property type="entry name" value="NAD(P)-bd_dom_sf"/>
</dbReference>
<evidence type="ECO:0000256" key="3">
    <source>
        <dbReference type="ARBA" id="ARBA00022538"/>
    </source>
</evidence>
<dbReference type="InterPro" id="IPR003148">
    <property type="entry name" value="RCK_N"/>
</dbReference>
<dbReference type="PANTHER" id="PTHR43833">
    <property type="entry name" value="POTASSIUM CHANNEL PROTEIN 2-RELATED-RELATED"/>
    <property type="match status" value="1"/>
</dbReference>
<dbReference type="InterPro" id="IPR036721">
    <property type="entry name" value="RCK_C_sf"/>
</dbReference>
<dbReference type="PANTHER" id="PTHR43833:SF5">
    <property type="entry name" value="TRK SYSTEM POTASSIUM UPTAKE PROTEIN TRKA"/>
    <property type="match status" value="1"/>
</dbReference>
<evidence type="ECO:0000256" key="2">
    <source>
        <dbReference type="ARBA" id="ARBA00022448"/>
    </source>
</evidence>
<evidence type="ECO:0000256" key="5">
    <source>
        <dbReference type="ARBA" id="ARBA00023027"/>
    </source>
</evidence>
<dbReference type="PRINTS" id="PR00335">
    <property type="entry name" value="KUPTAKETRKA"/>
</dbReference>
<evidence type="ECO:0000313" key="10">
    <source>
        <dbReference type="Proteomes" id="UP000774000"/>
    </source>
</evidence>
<reference evidence="9" key="1">
    <citation type="submission" date="2021-01" db="EMBL/GenBank/DDBJ databases">
        <title>Genomic Encyclopedia of Type Strains, Phase IV (KMG-IV): sequencing the most valuable type-strain genomes for metagenomic binning, comparative biology and taxonomic classification.</title>
        <authorList>
            <person name="Goeker M."/>
        </authorList>
    </citation>
    <scope>NUCLEOTIDE SEQUENCE</scope>
    <source>
        <strain evidence="9">DSM 23230</strain>
    </source>
</reference>
<keyword evidence="4" id="KW-0630">Potassium</keyword>
<protein>
    <recommendedName>
        <fullName evidence="1">Trk system potassium uptake protein TrkA</fullName>
    </recommendedName>
</protein>
<dbReference type="Proteomes" id="UP000774000">
    <property type="component" value="Unassembled WGS sequence"/>
</dbReference>
<feature type="domain" description="RCK N-terminal" evidence="7">
    <location>
        <begin position="1"/>
        <end position="116"/>
    </location>
</feature>
<dbReference type="AlphaFoldDB" id="A0A939BRN7"/>
<evidence type="ECO:0000256" key="4">
    <source>
        <dbReference type="ARBA" id="ARBA00022958"/>
    </source>
</evidence>
<dbReference type="InterPro" id="IPR050721">
    <property type="entry name" value="Trk_Ktr_HKT_K-transport"/>
</dbReference>
<keyword evidence="10" id="KW-1185">Reference proteome</keyword>
<proteinExistence type="predicted"/>
<keyword evidence="3" id="KW-0633">Potassium transport</keyword>
<dbReference type="GO" id="GO:0015079">
    <property type="term" value="F:potassium ion transmembrane transporter activity"/>
    <property type="evidence" value="ECO:0007669"/>
    <property type="project" value="InterPro"/>
</dbReference>
<accession>A0A939BRN7</accession>
<feature type="domain" description="RCK C-terminal" evidence="8">
    <location>
        <begin position="135"/>
        <end position="222"/>
    </location>
</feature>
<dbReference type="EMBL" id="JAFBDQ010000004">
    <property type="protein sequence ID" value="MBM7556206.1"/>
    <property type="molecule type" value="Genomic_DNA"/>
</dbReference>
<evidence type="ECO:0000259" key="8">
    <source>
        <dbReference type="PROSITE" id="PS51202"/>
    </source>
</evidence>
<sequence>MYIVIAGGGVVGRNLTAQLVENHDVVVIDLDESVCERIYSDYGAISINGSATNIKVLKEAGIAKADVAVGVMRNDADNLAFSLLAKNYDIEQIMVRMRDPEYESAYQLAGATTIAGVIDLMVEEFVLDIEQPDVRKVYSLSGGKAEISILTIPEEAACVDMTISSIANAEEFPEQLLIAGKFDYEADEFRIPHGNTRLEPLDQVFLVGPANEITKAANYLTAE</sequence>
<dbReference type="Pfam" id="PF02080">
    <property type="entry name" value="TrkA_C"/>
    <property type="match status" value="1"/>
</dbReference>
<dbReference type="GO" id="GO:0005886">
    <property type="term" value="C:plasma membrane"/>
    <property type="evidence" value="ECO:0007669"/>
    <property type="project" value="InterPro"/>
</dbReference>
<evidence type="ECO:0000256" key="1">
    <source>
        <dbReference type="ARBA" id="ARBA00017378"/>
    </source>
</evidence>
<comment type="caution">
    <text evidence="9">The sequence shown here is derived from an EMBL/GenBank/DDBJ whole genome shotgun (WGS) entry which is preliminary data.</text>
</comment>
<name>A0A939BRN7_9FIRM</name>
<keyword evidence="5" id="KW-0520">NAD</keyword>
<gene>
    <name evidence="9" type="ORF">JOC47_001042</name>
</gene>
<dbReference type="RefSeq" id="WP_204700916.1">
    <property type="nucleotide sequence ID" value="NZ_JAFBDQ010000004.1"/>
</dbReference>
<evidence type="ECO:0000256" key="6">
    <source>
        <dbReference type="ARBA" id="ARBA00023065"/>
    </source>
</evidence>
<dbReference type="Gene3D" id="3.40.50.720">
    <property type="entry name" value="NAD(P)-binding Rossmann-like Domain"/>
    <property type="match status" value="1"/>
</dbReference>
<dbReference type="InterPro" id="IPR006036">
    <property type="entry name" value="K_uptake_TrkA"/>
</dbReference>
<dbReference type="InterPro" id="IPR006037">
    <property type="entry name" value="RCK_C"/>
</dbReference>
<keyword evidence="2" id="KW-0813">Transport</keyword>
<organism evidence="9 10">
    <name type="scientific">Halanaerobacter jeridensis</name>
    <dbReference type="NCBI Taxonomy" id="706427"/>
    <lineage>
        <taxon>Bacteria</taxon>
        <taxon>Bacillati</taxon>
        <taxon>Bacillota</taxon>
        <taxon>Clostridia</taxon>
        <taxon>Halanaerobiales</taxon>
        <taxon>Halobacteroidaceae</taxon>
        <taxon>Halanaerobacter</taxon>
    </lineage>
</organism>
<dbReference type="SUPFAM" id="SSF51735">
    <property type="entry name" value="NAD(P)-binding Rossmann-fold domains"/>
    <property type="match status" value="1"/>
</dbReference>
<dbReference type="SUPFAM" id="SSF116726">
    <property type="entry name" value="TrkA C-terminal domain-like"/>
    <property type="match status" value="1"/>
</dbReference>